<gene>
    <name evidence="1" type="ORF">MLD38_031290</name>
</gene>
<name>A0ACB9MRC3_9MYRT</name>
<organism evidence="1 2">
    <name type="scientific">Melastoma candidum</name>
    <dbReference type="NCBI Taxonomy" id="119954"/>
    <lineage>
        <taxon>Eukaryota</taxon>
        <taxon>Viridiplantae</taxon>
        <taxon>Streptophyta</taxon>
        <taxon>Embryophyta</taxon>
        <taxon>Tracheophyta</taxon>
        <taxon>Spermatophyta</taxon>
        <taxon>Magnoliopsida</taxon>
        <taxon>eudicotyledons</taxon>
        <taxon>Gunneridae</taxon>
        <taxon>Pentapetalae</taxon>
        <taxon>rosids</taxon>
        <taxon>malvids</taxon>
        <taxon>Myrtales</taxon>
        <taxon>Melastomataceae</taxon>
        <taxon>Melastomatoideae</taxon>
        <taxon>Melastomateae</taxon>
        <taxon>Melastoma</taxon>
    </lineage>
</organism>
<evidence type="ECO:0000313" key="2">
    <source>
        <dbReference type="Proteomes" id="UP001057402"/>
    </source>
</evidence>
<proteinExistence type="predicted"/>
<comment type="caution">
    <text evidence="1">The sequence shown here is derived from an EMBL/GenBank/DDBJ whole genome shotgun (WGS) entry which is preliminary data.</text>
</comment>
<accession>A0ACB9MRC3</accession>
<protein>
    <submittedName>
        <fullName evidence="1">Uncharacterized protein</fullName>
    </submittedName>
</protein>
<sequence length="98" mass="11049">MDFISGFPKVNELSSIMVVVDRFSKYDIFVAAPHTCMAEVAAELFHKNVVKNFGLPTDIRSDRDARFTGRFWTQLFGFLGSELKFSAANHPQTDGQTE</sequence>
<dbReference type="EMBL" id="CM042888">
    <property type="protein sequence ID" value="KAI4325929.1"/>
    <property type="molecule type" value="Genomic_DNA"/>
</dbReference>
<reference evidence="2" key="1">
    <citation type="journal article" date="2023" name="Front. Plant Sci.">
        <title>Chromosomal-level genome assembly of Melastoma candidum provides insights into trichome evolution.</title>
        <authorList>
            <person name="Zhong Y."/>
            <person name="Wu W."/>
            <person name="Sun C."/>
            <person name="Zou P."/>
            <person name="Liu Y."/>
            <person name="Dai S."/>
            <person name="Zhou R."/>
        </authorList>
    </citation>
    <scope>NUCLEOTIDE SEQUENCE [LARGE SCALE GENOMIC DNA]</scope>
</reference>
<evidence type="ECO:0000313" key="1">
    <source>
        <dbReference type="EMBL" id="KAI4325929.1"/>
    </source>
</evidence>
<dbReference type="Proteomes" id="UP001057402">
    <property type="component" value="Chromosome 9"/>
</dbReference>
<keyword evidence="2" id="KW-1185">Reference proteome</keyword>